<keyword evidence="2" id="KW-1133">Transmembrane helix</keyword>
<name>A0A7E4W1S2_PANRE</name>
<dbReference type="WBParaSite" id="Pan_g6064.t1">
    <property type="protein sequence ID" value="Pan_g6064.t1"/>
    <property type="gene ID" value="Pan_g6064"/>
</dbReference>
<keyword evidence="2" id="KW-0472">Membrane</keyword>
<evidence type="ECO:0000256" key="1">
    <source>
        <dbReference type="SAM" id="MobiDB-lite"/>
    </source>
</evidence>
<evidence type="ECO:0000256" key="2">
    <source>
        <dbReference type="SAM" id="Phobius"/>
    </source>
</evidence>
<feature type="compositionally biased region" description="Pro residues" evidence="1">
    <location>
        <begin position="177"/>
        <end position="198"/>
    </location>
</feature>
<dbReference type="CDD" id="cd12087">
    <property type="entry name" value="TM_EGFR-like"/>
    <property type="match status" value="1"/>
</dbReference>
<reference evidence="3" key="1">
    <citation type="journal article" date="2013" name="Genetics">
        <title>The draft genome and transcriptome of Panagrellus redivivus are shaped by the harsh demands of a free-living lifestyle.</title>
        <authorList>
            <person name="Srinivasan J."/>
            <person name="Dillman A.R."/>
            <person name="Macchietto M.G."/>
            <person name="Heikkinen L."/>
            <person name="Lakso M."/>
            <person name="Fracchia K.M."/>
            <person name="Antoshechkin I."/>
            <person name="Mortazavi A."/>
            <person name="Wong G."/>
            <person name="Sternberg P.W."/>
        </authorList>
    </citation>
    <scope>NUCLEOTIDE SEQUENCE [LARGE SCALE GENOMIC DNA]</scope>
    <source>
        <strain evidence="3">MT8872</strain>
    </source>
</reference>
<dbReference type="Proteomes" id="UP000492821">
    <property type="component" value="Unassembled WGS sequence"/>
</dbReference>
<organism evidence="3 4">
    <name type="scientific">Panagrellus redivivus</name>
    <name type="common">Microworm</name>
    <dbReference type="NCBI Taxonomy" id="6233"/>
    <lineage>
        <taxon>Eukaryota</taxon>
        <taxon>Metazoa</taxon>
        <taxon>Ecdysozoa</taxon>
        <taxon>Nematoda</taxon>
        <taxon>Chromadorea</taxon>
        <taxon>Rhabditida</taxon>
        <taxon>Tylenchina</taxon>
        <taxon>Panagrolaimomorpha</taxon>
        <taxon>Panagrolaimoidea</taxon>
        <taxon>Panagrolaimidae</taxon>
        <taxon>Panagrellus</taxon>
    </lineage>
</organism>
<feature type="region of interest" description="Disordered" evidence="1">
    <location>
        <begin position="1"/>
        <end position="42"/>
    </location>
</feature>
<dbReference type="AlphaFoldDB" id="A0A7E4W1S2"/>
<feature type="region of interest" description="Disordered" evidence="1">
    <location>
        <begin position="163"/>
        <end position="303"/>
    </location>
</feature>
<evidence type="ECO:0000313" key="4">
    <source>
        <dbReference type="WBParaSite" id="Pan_g6064.t1"/>
    </source>
</evidence>
<feature type="compositionally biased region" description="Basic and acidic residues" evidence="1">
    <location>
        <begin position="278"/>
        <end position="290"/>
    </location>
</feature>
<accession>A0A7E4W1S2</accession>
<keyword evidence="2" id="KW-0812">Transmembrane</keyword>
<evidence type="ECO:0000313" key="3">
    <source>
        <dbReference type="Proteomes" id="UP000492821"/>
    </source>
</evidence>
<keyword evidence="3" id="KW-1185">Reference proteome</keyword>
<reference evidence="4" key="2">
    <citation type="submission" date="2020-10" db="UniProtKB">
        <authorList>
            <consortium name="WormBaseParasite"/>
        </authorList>
    </citation>
    <scope>IDENTIFICATION</scope>
</reference>
<protein>
    <submittedName>
        <fullName evidence="4">PNT domain-containing protein</fullName>
    </submittedName>
</protein>
<sequence length="550" mass="61433">MFAPMSLVTKRPGEPSPKPRPTLPYNVAPTHSKADPIPSPSTAPKIDIQAMKQQIMMKRLELDKAAPVYNDDGTLNISVVQLPDAKTTVTLPNADIVVPEKSEDEKPVEKKSNGATIGIAIGVVGMILLLFAVVATIAICLYRRKKSQQPIPPPEIVVQKLEVAKTPDPSPLKEVPRTPPATPEPPKLPQTPVQPSPMPSAVRVEPKPTTPAVQTPASPAEVEGPLPASPTTTPDQQLKKVKKAKSKGKAGTSKVTPSAESTEQTKEPSVDQPAKRNSKGDSKKSLKVEKTQSATVPSPPSLKFSEHPYSKAVAKTSVLKEKDNLKYEETANPFTKKIDYSKVDRLTRLQLLTESIRCYGMRNGKFTRHDNFVIRERFSTKPHRVHRWEKDIFKATPSEAVKHADALVDRIERELKIFGFRPEDDLTQNPVLWGHLNYEEAEMSKFYWLLIRQRPDLFKVEKEDVNSEEVREMPIAMLYTLILNTKLTRRFREEVVVELRKATVDVICLTGQDALRFAAFPLNYLVLLHNKNPSSYVEGRSGRSTGYKQF</sequence>
<feature type="transmembrane region" description="Helical" evidence="2">
    <location>
        <begin position="117"/>
        <end position="142"/>
    </location>
</feature>
<feature type="compositionally biased region" description="Basic residues" evidence="1">
    <location>
        <begin position="239"/>
        <end position="248"/>
    </location>
</feature>
<proteinExistence type="predicted"/>